<sequence length="692" mass="76704">MHRPTIDFRSIRSHHGSQHGGFEELACQLAALDSHAALSFHRKGSGADAGLECYRSELDGTETGWQAKYFFSLGSSEAQQLKDSFDNAVAKHPKLARFIVCLPFDLSDGRIRGRQSARDRWDAWVSDRHESIAPRVVEIELWGAFELAERLSRNDPLHVGRLTYWFDLPHFGPGWFRDRFEITRKALGRRYTPELNVELPIRQALAAFARDPHFARQIEGWADELDEAWHRLRSSLNSVFTDSDAAKLDQELSAISKAIRETSLASPKPIPFDKWAALIATASGSLGQSMSKIWAPRNNAELDQEAVRRTQRSAWLLSETIERLAGQVDAQETHVANTSSLLLTGEAGVGKSHLLADLAEHHIAQGFPAVITLGGAFVDDDPWRQVAEQLGLFGVSSDAILGALDAAAEATGTRALVIVDALNERNGISVWSERLAAFLAVVERFDHVAVLVSCRTTFVPYIVRDLDDATLSRIEHPGFAGKAAESARRYLDQRGIVRMAAPHFAPELENPLFLRTLCDMLERTGERELPRGVAGVSSIFDFYFSAVAAELNRRMRLAPRLRRVEKVLSAITEAMVQAGAGYLPIDVATELVESVHPSHGRAEQDLFTNLEHEGVLAVEPIQEGDSIIEMVRFTFERLSDHRIAKRLLETHVANGDPAQAFGKSGSLAQYVIGERAYRFAGIAEAFAVQLPE</sequence>
<reference evidence="1 2" key="1">
    <citation type="journal article" date="2020" name="Microorganisms">
        <title>Osmotic Adaptation and Compatible Solute Biosynthesis of Phototrophic Bacteria as Revealed from Genome Analyses.</title>
        <authorList>
            <person name="Imhoff J.F."/>
            <person name="Rahn T."/>
            <person name="Kunzel S."/>
            <person name="Keller A."/>
            <person name="Neulinger S.C."/>
        </authorList>
    </citation>
    <scope>NUCLEOTIDE SEQUENCE [LARGE SCALE GENOMIC DNA]</scope>
    <source>
        <strain evidence="1 2">DSM 6210</strain>
    </source>
</reference>
<evidence type="ECO:0000313" key="2">
    <source>
        <dbReference type="Proteomes" id="UP000748752"/>
    </source>
</evidence>
<keyword evidence="2" id="KW-1185">Reference proteome</keyword>
<dbReference type="SUPFAM" id="SSF52540">
    <property type="entry name" value="P-loop containing nucleoside triphosphate hydrolases"/>
    <property type="match status" value="1"/>
</dbReference>
<protein>
    <recommendedName>
        <fullName evidence="3">ATP-binding protein</fullName>
    </recommendedName>
</protein>
<dbReference type="Proteomes" id="UP000748752">
    <property type="component" value="Unassembled WGS sequence"/>
</dbReference>
<dbReference type="EMBL" id="NRRV01000016">
    <property type="protein sequence ID" value="MBK1630830.1"/>
    <property type="molecule type" value="Genomic_DNA"/>
</dbReference>
<proteinExistence type="predicted"/>
<accession>A0ABS1CFY3</accession>
<dbReference type="InterPro" id="IPR027417">
    <property type="entry name" value="P-loop_NTPase"/>
</dbReference>
<organism evidence="1 2">
    <name type="scientific">Thiohalocapsa halophila</name>
    <dbReference type="NCBI Taxonomy" id="69359"/>
    <lineage>
        <taxon>Bacteria</taxon>
        <taxon>Pseudomonadati</taxon>
        <taxon>Pseudomonadota</taxon>
        <taxon>Gammaproteobacteria</taxon>
        <taxon>Chromatiales</taxon>
        <taxon>Chromatiaceae</taxon>
        <taxon>Thiohalocapsa</taxon>
    </lineage>
</organism>
<feature type="non-terminal residue" evidence="1">
    <location>
        <position position="692"/>
    </location>
</feature>
<gene>
    <name evidence="1" type="ORF">CKO31_08750</name>
</gene>
<comment type="caution">
    <text evidence="1">The sequence shown here is derived from an EMBL/GenBank/DDBJ whole genome shotgun (WGS) entry which is preliminary data.</text>
</comment>
<name>A0ABS1CFY3_9GAMM</name>
<evidence type="ECO:0000313" key="1">
    <source>
        <dbReference type="EMBL" id="MBK1630830.1"/>
    </source>
</evidence>
<dbReference type="Gene3D" id="3.40.50.300">
    <property type="entry name" value="P-loop containing nucleotide triphosphate hydrolases"/>
    <property type="match status" value="1"/>
</dbReference>
<evidence type="ECO:0008006" key="3">
    <source>
        <dbReference type="Google" id="ProtNLM"/>
    </source>
</evidence>